<dbReference type="Gene3D" id="1.20.960.30">
    <property type="match status" value="1"/>
</dbReference>
<evidence type="ECO:0000256" key="4">
    <source>
        <dbReference type="ARBA" id="ARBA00023242"/>
    </source>
</evidence>
<name>A0A2G2YAW9_CAPAN</name>
<reference evidence="5 6" key="1">
    <citation type="journal article" date="2014" name="Nat. Genet.">
        <title>Genome sequence of the hot pepper provides insights into the evolution of pungency in Capsicum species.</title>
        <authorList>
            <person name="Kim S."/>
            <person name="Park M."/>
            <person name="Yeom S.I."/>
            <person name="Kim Y.M."/>
            <person name="Lee J.M."/>
            <person name="Lee H.A."/>
            <person name="Seo E."/>
            <person name="Choi J."/>
            <person name="Cheong K."/>
            <person name="Kim K.T."/>
            <person name="Jung K."/>
            <person name="Lee G.W."/>
            <person name="Oh S.K."/>
            <person name="Bae C."/>
            <person name="Kim S.B."/>
            <person name="Lee H.Y."/>
            <person name="Kim S.Y."/>
            <person name="Kim M.S."/>
            <person name="Kang B.C."/>
            <person name="Jo Y.D."/>
            <person name="Yang H.B."/>
            <person name="Jeong H.J."/>
            <person name="Kang W.H."/>
            <person name="Kwon J.K."/>
            <person name="Shin C."/>
            <person name="Lim J.Y."/>
            <person name="Park J.H."/>
            <person name="Huh J.H."/>
            <person name="Kim J.S."/>
            <person name="Kim B.D."/>
            <person name="Cohen O."/>
            <person name="Paran I."/>
            <person name="Suh M.C."/>
            <person name="Lee S.B."/>
            <person name="Kim Y.K."/>
            <person name="Shin Y."/>
            <person name="Noh S.J."/>
            <person name="Park J."/>
            <person name="Seo Y.S."/>
            <person name="Kwon S.Y."/>
            <person name="Kim H.A."/>
            <person name="Park J.M."/>
            <person name="Kim H.J."/>
            <person name="Choi S.B."/>
            <person name="Bosland P.W."/>
            <person name="Reeves G."/>
            <person name="Jo S.H."/>
            <person name="Lee B.W."/>
            <person name="Cho H.T."/>
            <person name="Choi H.S."/>
            <person name="Lee M.S."/>
            <person name="Yu Y."/>
            <person name="Do Choi Y."/>
            <person name="Park B.S."/>
            <person name="van Deynze A."/>
            <person name="Ashrafi H."/>
            <person name="Hill T."/>
            <person name="Kim W.T."/>
            <person name="Pai H.S."/>
            <person name="Ahn H.K."/>
            <person name="Yeam I."/>
            <person name="Giovannoni J.J."/>
            <person name="Rose J.K."/>
            <person name="Sorensen I."/>
            <person name="Lee S.J."/>
            <person name="Kim R.W."/>
            <person name="Choi I.Y."/>
            <person name="Choi B.S."/>
            <person name="Lim J.S."/>
            <person name="Lee Y.H."/>
            <person name="Choi D."/>
        </authorList>
    </citation>
    <scope>NUCLEOTIDE SEQUENCE [LARGE SCALE GENOMIC DNA]</scope>
    <source>
        <strain evidence="6">cv. CM334</strain>
    </source>
</reference>
<comment type="caution">
    <text evidence="5">The sequence shown here is derived from an EMBL/GenBank/DDBJ whole genome shotgun (WGS) entry which is preliminary data.</text>
</comment>
<dbReference type="GO" id="GO:0005634">
    <property type="term" value="C:nucleus"/>
    <property type="evidence" value="ECO:0007669"/>
    <property type="project" value="UniProtKB-SubCell"/>
</dbReference>
<gene>
    <name evidence="5" type="ORF">T459_31328</name>
</gene>
<dbReference type="PANTHER" id="PTHR22846">
    <property type="entry name" value="WD40 REPEAT PROTEIN"/>
    <property type="match status" value="1"/>
</dbReference>
<dbReference type="InterPro" id="IPR045183">
    <property type="entry name" value="Ebi-like"/>
</dbReference>
<organism evidence="5 6">
    <name type="scientific">Capsicum annuum</name>
    <name type="common">Capsicum pepper</name>
    <dbReference type="NCBI Taxonomy" id="4072"/>
    <lineage>
        <taxon>Eukaryota</taxon>
        <taxon>Viridiplantae</taxon>
        <taxon>Streptophyta</taxon>
        <taxon>Embryophyta</taxon>
        <taxon>Tracheophyta</taxon>
        <taxon>Spermatophyta</taxon>
        <taxon>Magnoliopsida</taxon>
        <taxon>eudicotyledons</taxon>
        <taxon>Gunneridae</taxon>
        <taxon>Pentapetalae</taxon>
        <taxon>asterids</taxon>
        <taxon>lamiids</taxon>
        <taxon>Solanales</taxon>
        <taxon>Solanaceae</taxon>
        <taxon>Solanoideae</taxon>
        <taxon>Capsiceae</taxon>
        <taxon>Capsicum</taxon>
    </lineage>
</organism>
<accession>A0A2G2YAW9</accession>
<dbReference type="AlphaFoldDB" id="A0A2G2YAW9"/>
<dbReference type="STRING" id="4072.A0A2G2YAW9"/>
<keyword evidence="6" id="KW-1185">Reference proteome</keyword>
<dbReference type="GO" id="GO:0003714">
    <property type="term" value="F:transcription corepressor activity"/>
    <property type="evidence" value="ECO:0007669"/>
    <property type="project" value="InterPro"/>
</dbReference>
<dbReference type="EMBL" id="AYRZ02000012">
    <property type="protein sequence ID" value="PHT66903.1"/>
    <property type="molecule type" value="Genomic_DNA"/>
</dbReference>
<sequence length="126" mass="14390">MISSGGIRVHTHSAFALGYEAGINKGTIDGNLVPPSGLITFVQKGIQYLELEATASNDDTDMDEDFQFLQPIDLITKDVYELHKIIKEKKKKSFGKKNIRESIYKDSNDHEMELEWESAREREKEK</sequence>
<keyword evidence="3" id="KW-0677">Repeat</keyword>
<evidence type="ECO:0000313" key="5">
    <source>
        <dbReference type="EMBL" id="PHT66903.1"/>
    </source>
</evidence>
<evidence type="ECO:0000256" key="2">
    <source>
        <dbReference type="ARBA" id="ARBA00022574"/>
    </source>
</evidence>
<reference evidence="5 6" key="2">
    <citation type="journal article" date="2017" name="Genome Biol.">
        <title>New reference genome sequences of hot pepper reveal the massive evolution of plant disease-resistance genes by retroduplication.</title>
        <authorList>
            <person name="Kim S."/>
            <person name="Park J."/>
            <person name="Yeom S.I."/>
            <person name="Kim Y.M."/>
            <person name="Seo E."/>
            <person name="Kim K.T."/>
            <person name="Kim M.S."/>
            <person name="Lee J.M."/>
            <person name="Cheong K."/>
            <person name="Shin H.S."/>
            <person name="Kim S.B."/>
            <person name="Han K."/>
            <person name="Lee J."/>
            <person name="Park M."/>
            <person name="Lee H.A."/>
            <person name="Lee H.Y."/>
            <person name="Lee Y."/>
            <person name="Oh S."/>
            <person name="Lee J.H."/>
            <person name="Choi E."/>
            <person name="Choi E."/>
            <person name="Lee S.E."/>
            <person name="Jeon J."/>
            <person name="Kim H."/>
            <person name="Choi G."/>
            <person name="Song H."/>
            <person name="Lee J."/>
            <person name="Lee S.C."/>
            <person name="Kwon J.K."/>
            <person name="Lee H.Y."/>
            <person name="Koo N."/>
            <person name="Hong Y."/>
            <person name="Kim R.W."/>
            <person name="Kang W.H."/>
            <person name="Huh J.H."/>
            <person name="Kang B.C."/>
            <person name="Yang T.J."/>
            <person name="Lee Y.H."/>
            <person name="Bennetzen J.L."/>
            <person name="Choi D."/>
        </authorList>
    </citation>
    <scope>NUCLEOTIDE SEQUENCE [LARGE SCALE GENOMIC DNA]</scope>
    <source>
        <strain evidence="6">cv. CM334</strain>
    </source>
</reference>
<protein>
    <submittedName>
        <fullName evidence="5">Uncharacterized protein</fullName>
    </submittedName>
</protein>
<proteinExistence type="predicted"/>
<keyword evidence="2" id="KW-0853">WD repeat</keyword>
<dbReference type="PANTHER" id="PTHR22846:SF2">
    <property type="entry name" value="F-BOX-LIKE_WD REPEAT-CONTAINING PROTEIN EBI"/>
    <property type="match status" value="1"/>
</dbReference>
<evidence type="ECO:0000313" key="6">
    <source>
        <dbReference type="Proteomes" id="UP000222542"/>
    </source>
</evidence>
<comment type="subcellular location">
    <subcellularLocation>
        <location evidence="1">Nucleus</location>
    </subcellularLocation>
</comment>
<dbReference type="Gramene" id="PHT66903">
    <property type="protein sequence ID" value="PHT66903"/>
    <property type="gene ID" value="T459_31328"/>
</dbReference>
<dbReference type="Proteomes" id="UP000222542">
    <property type="component" value="Unassembled WGS sequence"/>
</dbReference>
<keyword evidence="4" id="KW-0539">Nucleus</keyword>
<evidence type="ECO:0000256" key="1">
    <source>
        <dbReference type="ARBA" id="ARBA00004123"/>
    </source>
</evidence>
<evidence type="ECO:0000256" key="3">
    <source>
        <dbReference type="ARBA" id="ARBA00022737"/>
    </source>
</evidence>